<sequence length="310" mass="33070">MRLHWFRKGDVEVRRVTNWLKTAALLGLLTAMILLVGQWLGGSTGLVVAAVVSVAFNAVIYFYSDRIALRSMRARAVSSAEAPELYAMVSHLADQAGQPMPRLFISPIRQPNAFATGRSPRHAAVCVTAGILELLSPRELRAVLGHELAHVYNRDILTSTVAAALAGILTMLADLAWFTPLLGADDGEDGGAGLLGTLFTLIFAPLAAVLIQLAISRGREYAADEDGAALTGDPQALAGALRKIHAGIRQMPLPADREVVSTAHLMIANPLRGEGLAGLFSTHPPVARRIARLESLARRDGQAARTAWIG</sequence>
<feature type="domain" description="Peptidase M48" evidence="13">
    <location>
        <begin position="80"/>
        <end position="296"/>
    </location>
</feature>
<keyword evidence="9 12" id="KW-1133">Transmembrane helix</keyword>
<keyword evidence="3 12" id="KW-1003">Cell membrane</keyword>
<feature type="binding site" evidence="12">
    <location>
        <position position="146"/>
    </location>
    <ligand>
        <name>Zn(2+)</name>
        <dbReference type="ChEBI" id="CHEBI:29105"/>
        <note>catalytic</note>
    </ligand>
</feature>
<dbReference type="EMBL" id="MVHP01000003">
    <property type="protein sequence ID" value="ORA68488.1"/>
    <property type="molecule type" value="Genomic_DNA"/>
</dbReference>
<evidence type="ECO:0000256" key="6">
    <source>
        <dbReference type="ARBA" id="ARBA00022723"/>
    </source>
</evidence>
<comment type="caution">
    <text evidence="14">The sequence shown here is derived from an EMBL/GenBank/DDBJ whole genome shotgun (WGS) entry which is preliminary data.</text>
</comment>
<evidence type="ECO:0000256" key="4">
    <source>
        <dbReference type="ARBA" id="ARBA00022670"/>
    </source>
</evidence>
<evidence type="ECO:0000256" key="1">
    <source>
        <dbReference type="ARBA" id="ARBA00004651"/>
    </source>
</evidence>
<dbReference type="GO" id="GO:0006508">
    <property type="term" value="P:proteolysis"/>
    <property type="evidence" value="ECO:0007669"/>
    <property type="project" value="UniProtKB-KW"/>
</dbReference>
<feature type="binding site" evidence="12">
    <location>
        <position position="150"/>
    </location>
    <ligand>
        <name>Zn(2+)</name>
        <dbReference type="ChEBI" id="CHEBI:29105"/>
        <note>catalytic</note>
    </ligand>
</feature>
<dbReference type="AlphaFoldDB" id="A0A0M2ZDD4"/>
<keyword evidence="5 12" id="KW-0812">Transmembrane</keyword>
<organism evidence="14 15">
    <name type="scientific">Mycolicibacterium elephantis</name>
    <dbReference type="NCBI Taxonomy" id="81858"/>
    <lineage>
        <taxon>Bacteria</taxon>
        <taxon>Bacillati</taxon>
        <taxon>Actinomycetota</taxon>
        <taxon>Actinomycetes</taxon>
        <taxon>Mycobacteriales</taxon>
        <taxon>Mycobacteriaceae</taxon>
        <taxon>Mycolicibacterium</taxon>
    </lineage>
</organism>
<dbReference type="InterPro" id="IPR050083">
    <property type="entry name" value="HtpX_protease"/>
</dbReference>
<evidence type="ECO:0000313" key="15">
    <source>
        <dbReference type="Proteomes" id="UP000192772"/>
    </source>
</evidence>
<dbReference type="GO" id="GO:0008270">
    <property type="term" value="F:zinc ion binding"/>
    <property type="evidence" value="ECO:0007669"/>
    <property type="project" value="UniProtKB-UniRule"/>
</dbReference>
<dbReference type="GO" id="GO:0004222">
    <property type="term" value="F:metalloendopeptidase activity"/>
    <property type="evidence" value="ECO:0007669"/>
    <property type="project" value="UniProtKB-UniRule"/>
</dbReference>
<evidence type="ECO:0000256" key="5">
    <source>
        <dbReference type="ARBA" id="ARBA00022692"/>
    </source>
</evidence>
<name>A0A0M2ZDD4_9MYCO</name>
<dbReference type="GO" id="GO:0005886">
    <property type="term" value="C:plasma membrane"/>
    <property type="evidence" value="ECO:0007669"/>
    <property type="project" value="UniProtKB-SubCell"/>
</dbReference>
<dbReference type="Gene3D" id="3.30.2010.10">
    <property type="entry name" value="Metalloproteases ('zincins'), catalytic domain"/>
    <property type="match status" value="1"/>
</dbReference>
<evidence type="ECO:0000256" key="12">
    <source>
        <dbReference type="HAMAP-Rule" id="MF_00188"/>
    </source>
</evidence>
<dbReference type="InterPro" id="IPR022919">
    <property type="entry name" value="Pept_M48_protease_HtpX"/>
</dbReference>
<evidence type="ECO:0000256" key="7">
    <source>
        <dbReference type="ARBA" id="ARBA00022801"/>
    </source>
</evidence>
<dbReference type="EC" id="3.4.24.-" evidence="12"/>
<dbReference type="Proteomes" id="UP000192772">
    <property type="component" value="Unassembled WGS sequence"/>
</dbReference>
<comment type="cofactor">
    <cofactor evidence="12">
        <name>Zn(2+)</name>
        <dbReference type="ChEBI" id="CHEBI:29105"/>
    </cofactor>
    <text evidence="12">Binds 1 zinc ion per subunit.</text>
</comment>
<proteinExistence type="inferred from homology"/>
<comment type="similarity">
    <text evidence="2 12">Belongs to the peptidase M48B family.</text>
</comment>
<keyword evidence="10 12" id="KW-0482">Metalloprotease</keyword>
<evidence type="ECO:0000256" key="3">
    <source>
        <dbReference type="ARBA" id="ARBA00022475"/>
    </source>
</evidence>
<evidence type="ECO:0000256" key="8">
    <source>
        <dbReference type="ARBA" id="ARBA00022833"/>
    </source>
</evidence>
<accession>A0A0M2ZDD4</accession>
<dbReference type="HAMAP" id="MF_00188">
    <property type="entry name" value="Pept_M48_protease_HtpX"/>
    <property type="match status" value="1"/>
</dbReference>
<evidence type="ECO:0000256" key="9">
    <source>
        <dbReference type="ARBA" id="ARBA00022989"/>
    </source>
</evidence>
<reference evidence="14 15" key="1">
    <citation type="submission" date="2017-02" db="EMBL/GenBank/DDBJ databases">
        <title>The new phylogeny of genus Mycobacterium.</title>
        <authorList>
            <person name="Tortoli E."/>
            <person name="Trovato A."/>
            <person name="Cirillo D.M."/>
        </authorList>
    </citation>
    <scope>NUCLEOTIDE SEQUENCE [LARGE SCALE GENOMIC DNA]</scope>
    <source>
        <strain evidence="14 15">FI-09383</strain>
    </source>
</reference>
<evidence type="ECO:0000313" key="14">
    <source>
        <dbReference type="EMBL" id="ORA68488.1"/>
    </source>
</evidence>
<dbReference type="STRING" id="81858.BST23_04835"/>
<dbReference type="InterPro" id="IPR001915">
    <property type="entry name" value="Peptidase_M48"/>
</dbReference>
<dbReference type="CDD" id="cd07336">
    <property type="entry name" value="M48B_HtpX_like"/>
    <property type="match status" value="1"/>
</dbReference>
<feature type="transmembrane region" description="Helical" evidence="12">
    <location>
        <begin position="20"/>
        <end position="40"/>
    </location>
</feature>
<keyword evidence="4 12" id="KW-0645">Protease</keyword>
<accession>A0A1A0Q7Y1</accession>
<keyword evidence="7 12" id="KW-0378">Hydrolase</keyword>
<feature type="binding site" evidence="12">
    <location>
        <position position="220"/>
    </location>
    <ligand>
        <name>Zn(2+)</name>
        <dbReference type="ChEBI" id="CHEBI:29105"/>
        <note>catalytic</note>
    </ligand>
</feature>
<protein>
    <recommendedName>
        <fullName evidence="12">Protease HtpX homolog</fullName>
        <ecNumber evidence="12">3.4.24.-</ecNumber>
    </recommendedName>
</protein>
<keyword evidence="11 12" id="KW-0472">Membrane</keyword>
<feature type="transmembrane region" description="Helical" evidence="12">
    <location>
        <begin position="46"/>
        <end position="63"/>
    </location>
</feature>
<evidence type="ECO:0000256" key="10">
    <source>
        <dbReference type="ARBA" id="ARBA00023049"/>
    </source>
</evidence>
<feature type="transmembrane region" description="Helical" evidence="12">
    <location>
        <begin position="190"/>
        <end position="211"/>
    </location>
</feature>
<evidence type="ECO:0000256" key="11">
    <source>
        <dbReference type="ARBA" id="ARBA00023136"/>
    </source>
</evidence>
<dbReference type="Pfam" id="PF01435">
    <property type="entry name" value="Peptidase_M48"/>
    <property type="match status" value="1"/>
</dbReference>
<keyword evidence="6 12" id="KW-0479">Metal-binding</keyword>
<dbReference type="PANTHER" id="PTHR43221">
    <property type="entry name" value="PROTEASE HTPX"/>
    <property type="match status" value="1"/>
</dbReference>
<feature type="transmembrane region" description="Helical" evidence="12">
    <location>
        <begin position="156"/>
        <end position="178"/>
    </location>
</feature>
<feature type="active site" evidence="12">
    <location>
        <position position="147"/>
    </location>
</feature>
<gene>
    <name evidence="12" type="primary">htpX</name>
    <name evidence="14" type="ORF">BST23_04835</name>
</gene>
<comment type="subcellular location">
    <subcellularLocation>
        <location evidence="1 12">Cell membrane</location>
        <topology evidence="1 12">Multi-pass membrane protein</topology>
    </subcellularLocation>
</comment>
<evidence type="ECO:0000256" key="2">
    <source>
        <dbReference type="ARBA" id="ARBA00009779"/>
    </source>
</evidence>
<dbReference type="PANTHER" id="PTHR43221:SF1">
    <property type="entry name" value="PROTEASE HTPX"/>
    <property type="match status" value="1"/>
</dbReference>
<evidence type="ECO:0000259" key="13">
    <source>
        <dbReference type="Pfam" id="PF01435"/>
    </source>
</evidence>
<keyword evidence="8 12" id="KW-0862">Zinc</keyword>
<dbReference type="OrthoDB" id="15218at2"/>